<name>A0A4R9A1L5_9MICO</name>
<dbReference type="OrthoDB" id="5196645at2"/>
<dbReference type="EMBL" id="SOHE01000044">
    <property type="protein sequence ID" value="TFD50306.1"/>
    <property type="molecule type" value="Genomic_DNA"/>
</dbReference>
<comment type="caution">
    <text evidence="3">The sequence shown here is derived from an EMBL/GenBank/DDBJ whole genome shotgun (WGS) entry which is preliminary data.</text>
</comment>
<proteinExistence type="predicted"/>
<dbReference type="Pfam" id="PF07510">
    <property type="entry name" value="GmrSD_C"/>
    <property type="match status" value="1"/>
</dbReference>
<protein>
    <submittedName>
        <fullName evidence="3">DUF1524 domain-containing protein</fullName>
    </submittedName>
</protein>
<keyword evidence="4" id="KW-1185">Reference proteome</keyword>
<dbReference type="AlphaFoldDB" id="A0A4R9A1L5"/>
<evidence type="ECO:0000259" key="2">
    <source>
        <dbReference type="SMART" id="SM00894"/>
    </source>
</evidence>
<evidence type="ECO:0000256" key="1">
    <source>
        <dbReference type="SAM" id="MobiDB-lite"/>
    </source>
</evidence>
<dbReference type="Pfam" id="PF05901">
    <property type="entry name" value="Excalibur"/>
    <property type="match status" value="1"/>
</dbReference>
<feature type="domain" description="Excalibur calcium-binding" evidence="2">
    <location>
        <begin position="316"/>
        <end position="352"/>
    </location>
</feature>
<organism evidence="3 4">
    <name type="scientific">Cryobacterium frigoriphilum</name>
    <dbReference type="NCBI Taxonomy" id="1259150"/>
    <lineage>
        <taxon>Bacteria</taxon>
        <taxon>Bacillati</taxon>
        <taxon>Actinomycetota</taxon>
        <taxon>Actinomycetes</taxon>
        <taxon>Micrococcales</taxon>
        <taxon>Microbacteriaceae</taxon>
        <taxon>Cryobacterium</taxon>
    </lineage>
</organism>
<feature type="region of interest" description="Disordered" evidence="1">
    <location>
        <begin position="331"/>
        <end position="353"/>
    </location>
</feature>
<accession>A0A4R9A1L5</accession>
<feature type="compositionally biased region" description="Low complexity" evidence="1">
    <location>
        <begin position="25"/>
        <end position="43"/>
    </location>
</feature>
<dbReference type="InterPro" id="IPR008613">
    <property type="entry name" value="Excalibur_Ca-bd_domain"/>
</dbReference>
<dbReference type="InterPro" id="IPR011089">
    <property type="entry name" value="GmrSD_C"/>
</dbReference>
<dbReference type="SMART" id="SM00894">
    <property type="entry name" value="Excalibur"/>
    <property type="match status" value="1"/>
</dbReference>
<dbReference type="Proteomes" id="UP000297447">
    <property type="component" value="Unassembled WGS sequence"/>
</dbReference>
<dbReference type="PANTHER" id="PTHR24094:SF15">
    <property type="entry name" value="AMP-DEPENDENT SYNTHETASE_LIGASE DOMAIN-CONTAINING PROTEIN-RELATED"/>
    <property type="match status" value="1"/>
</dbReference>
<reference evidence="3 4" key="1">
    <citation type="submission" date="2019-03" db="EMBL/GenBank/DDBJ databases">
        <title>Genomics of glacier-inhabiting Cryobacterium strains.</title>
        <authorList>
            <person name="Liu Q."/>
            <person name="Xin Y.-H."/>
        </authorList>
    </citation>
    <scope>NUCLEOTIDE SEQUENCE [LARGE SCALE GENOMIC DNA]</scope>
    <source>
        <strain evidence="3 4">Hh14</strain>
    </source>
</reference>
<evidence type="ECO:0000313" key="4">
    <source>
        <dbReference type="Proteomes" id="UP000297447"/>
    </source>
</evidence>
<gene>
    <name evidence="3" type="ORF">E3T55_10330</name>
</gene>
<sequence>MLAGALVAVVVGATLAPPSVDLDVASTASTPSSTPTRSATPTRTPTPRPTPTPVSFSDEAAVDPDETTAAPDAASTVVADTSVTDTTALALLTTLLVKGRAPQTGYDRTGGFGSAWLDVDQNGCDTRNDILSRDLTVIVKSGDCRVLTGTLLGPYTGKTINFVRGQSTSALVQIDHVVALSNAWQTGGQQLSQAQRVSLANDPLNLLAVDGSTNSSKGDGDSATWLPPVKAYRCAYVARQVSVKATYGLWVTQAEHDAMTRILTNCPDERASASVFTAAPIAVVPVPVAVVEPAPVAEVPAEPVVVQPAPAVSDVFYQNCDAVRAAGAAPISTGQPGYSRKLDRDGDGVGCED</sequence>
<evidence type="ECO:0000313" key="3">
    <source>
        <dbReference type="EMBL" id="TFD50306.1"/>
    </source>
</evidence>
<dbReference type="PANTHER" id="PTHR24094">
    <property type="entry name" value="SECRETED PROTEIN"/>
    <property type="match status" value="1"/>
</dbReference>
<feature type="region of interest" description="Disordered" evidence="1">
    <location>
        <begin position="23"/>
        <end position="75"/>
    </location>
</feature>